<evidence type="ECO:0000259" key="2">
    <source>
        <dbReference type="Pfam" id="PF24564"/>
    </source>
</evidence>
<accession>A0AAD7J1K3</accession>
<dbReference type="PANTHER" id="PTHR36681:SF3">
    <property type="entry name" value="NUCLEAR GTPASE, GERMINAL CENTER-ASSOCIATED, TANDEM DUPLICATE 3"/>
    <property type="match status" value="1"/>
</dbReference>
<comment type="caution">
    <text evidence="3">The sequence shown here is derived from an EMBL/GenBank/DDBJ whole genome shotgun (WGS) entry which is preliminary data.</text>
</comment>
<gene>
    <name evidence="3" type="ORF">DFH07DRAFT_959565</name>
</gene>
<evidence type="ECO:0000313" key="3">
    <source>
        <dbReference type="EMBL" id="KAJ7754994.1"/>
    </source>
</evidence>
<dbReference type="InterPro" id="IPR056024">
    <property type="entry name" value="DUF7605"/>
</dbReference>
<protein>
    <recommendedName>
        <fullName evidence="2">DUF7605 domain-containing protein</fullName>
    </recommendedName>
</protein>
<reference evidence="3" key="1">
    <citation type="submission" date="2023-03" db="EMBL/GenBank/DDBJ databases">
        <title>Massive genome expansion in bonnet fungi (Mycena s.s.) driven by repeated elements and novel gene families across ecological guilds.</title>
        <authorList>
            <consortium name="Lawrence Berkeley National Laboratory"/>
            <person name="Harder C.B."/>
            <person name="Miyauchi S."/>
            <person name="Viragh M."/>
            <person name="Kuo A."/>
            <person name="Thoen E."/>
            <person name="Andreopoulos B."/>
            <person name="Lu D."/>
            <person name="Skrede I."/>
            <person name="Drula E."/>
            <person name="Henrissat B."/>
            <person name="Morin E."/>
            <person name="Kohler A."/>
            <person name="Barry K."/>
            <person name="LaButti K."/>
            <person name="Morin E."/>
            <person name="Salamov A."/>
            <person name="Lipzen A."/>
            <person name="Mereny Z."/>
            <person name="Hegedus B."/>
            <person name="Baldrian P."/>
            <person name="Stursova M."/>
            <person name="Weitz H."/>
            <person name="Taylor A."/>
            <person name="Grigoriev I.V."/>
            <person name="Nagy L.G."/>
            <person name="Martin F."/>
            <person name="Kauserud H."/>
        </authorList>
    </citation>
    <scope>NUCLEOTIDE SEQUENCE</scope>
    <source>
        <strain evidence="3">CBHHK188m</strain>
    </source>
</reference>
<dbReference type="PANTHER" id="PTHR36681">
    <property type="entry name" value="NUCLEAR GTPASE, GERMINAL CENTER-ASSOCIATED, TANDEM DUPLICATE 3"/>
    <property type="match status" value="1"/>
</dbReference>
<feature type="coiled-coil region" evidence="1">
    <location>
        <begin position="364"/>
        <end position="391"/>
    </location>
</feature>
<dbReference type="SUPFAM" id="SSF52540">
    <property type="entry name" value="P-loop containing nucleoside triphosphate hydrolases"/>
    <property type="match status" value="2"/>
</dbReference>
<organism evidence="3 4">
    <name type="scientific">Mycena maculata</name>
    <dbReference type="NCBI Taxonomy" id="230809"/>
    <lineage>
        <taxon>Eukaryota</taxon>
        <taxon>Fungi</taxon>
        <taxon>Dikarya</taxon>
        <taxon>Basidiomycota</taxon>
        <taxon>Agaricomycotina</taxon>
        <taxon>Agaricomycetes</taxon>
        <taxon>Agaricomycetidae</taxon>
        <taxon>Agaricales</taxon>
        <taxon>Marasmiineae</taxon>
        <taxon>Mycenaceae</taxon>
        <taxon>Mycena</taxon>
    </lineage>
</organism>
<keyword evidence="4" id="KW-1185">Reference proteome</keyword>
<keyword evidence="1" id="KW-0175">Coiled coil</keyword>
<evidence type="ECO:0000256" key="1">
    <source>
        <dbReference type="SAM" id="Coils"/>
    </source>
</evidence>
<sequence length="803" mass="89988">MDEDFDMESVLTDLDEEETALQFTQHIHNFVVPTVQKLSEQIQRFPNIPAEQHNLWGKTVSRIIKDIPRTYKFAVIGKTGSGKSTLINCILGASILPSSAAGYAGYGVRRSLLIYLFSGLATIVFLSEDEWCQELEKLLNNITSDEGDDSSESPSSRSRERLKEVYPQYRNMSNECLGKLTVTKLLQISSDRLGTSFDLPATDADNLRTNLEEYLSSSHCSGNNAVLWPLVKKYSHEWRSADDSLSYQAASSWSICPDTGTTTMGKHIDPTKYIKNARGLGIILVVDAKRAQNDRDTSTLNSLILRGHSVEENIILAVTGTDTLIGDNEIKLDENSQGRYDRLSKELKEFRQLIRPPKKSKTSKQEDSQQVAEVRTKIREKEQEKALLLANVRISGIREGIQNLFGQIYSDISPEGSKTPTLPVFCLGSRDYFALTSYTTTPLVFATEEETEIPSLTAHMLTIGERRRLRWATRLLDIANTLSEEIHSYFSQGRHPGRLRPENKDKAMALIKELEKANLDEVGDAFDAIAEELVRVQDDLKKSVKKVAAENSPHVIQELGRTVHWQTYKACMRLNGVYCGINLNHVLTQNIQPAMQGSWNGGVNHKIPMTLEQATEKLEDDTLRVVTKIIETLEEQGTVVEQSILTARQSLGIEGILNDMLSSAKEVFNVEKQDGITSCSSILQKALIPHYQAIAQDSGPGAVNRMKTASLAYLRENGAVVFDSINLHIQKVLGDAFAKVRKLMREELQDITTRLRLSLVEEVNLSNSDKEAKDEILQLTLENRPAFATKKQDLAYRRRAQGL</sequence>
<dbReference type="Pfam" id="PF24564">
    <property type="entry name" value="DUF7605"/>
    <property type="match status" value="1"/>
</dbReference>
<evidence type="ECO:0000313" key="4">
    <source>
        <dbReference type="Proteomes" id="UP001215280"/>
    </source>
</evidence>
<name>A0AAD7J1K3_9AGAR</name>
<dbReference type="EMBL" id="JARJLG010000065">
    <property type="protein sequence ID" value="KAJ7754994.1"/>
    <property type="molecule type" value="Genomic_DNA"/>
</dbReference>
<feature type="domain" description="DUF7605" evidence="2">
    <location>
        <begin position="561"/>
        <end position="709"/>
    </location>
</feature>
<dbReference type="InterPro" id="IPR027417">
    <property type="entry name" value="P-loop_NTPase"/>
</dbReference>
<dbReference type="AlphaFoldDB" id="A0AAD7J1K3"/>
<dbReference type="Gene3D" id="3.40.50.300">
    <property type="entry name" value="P-loop containing nucleotide triphosphate hydrolases"/>
    <property type="match status" value="1"/>
</dbReference>
<proteinExistence type="predicted"/>
<dbReference type="Proteomes" id="UP001215280">
    <property type="component" value="Unassembled WGS sequence"/>
</dbReference>